<accession>A0A8C6LXQ9</accession>
<reference evidence="2" key="3">
    <citation type="submission" date="2025-09" db="UniProtKB">
        <authorList>
            <consortium name="Ensembl"/>
        </authorList>
    </citation>
    <scope>IDENTIFICATION</scope>
</reference>
<protein>
    <submittedName>
        <fullName evidence="2">Uncharacterized protein</fullName>
    </submittedName>
</protein>
<dbReference type="GO" id="GO:0003341">
    <property type="term" value="P:cilium movement"/>
    <property type="evidence" value="ECO:0007669"/>
    <property type="project" value="TreeGrafter"/>
</dbReference>
<evidence type="ECO:0000256" key="1">
    <source>
        <dbReference type="SAM" id="MobiDB-lite"/>
    </source>
</evidence>
<evidence type="ECO:0000313" key="3">
    <source>
        <dbReference type="Proteomes" id="UP000694548"/>
    </source>
</evidence>
<dbReference type="InterPro" id="IPR033305">
    <property type="entry name" value="Hydin-like"/>
</dbReference>
<dbReference type="AlphaFoldDB" id="A0A8C6LXQ9"/>
<proteinExistence type="predicted"/>
<reference evidence="2" key="2">
    <citation type="submission" date="2025-08" db="UniProtKB">
        <authorList>
            <consortium name="Ensembl"/>
        </authorList>
    </citation>
    <scope>IDENTIFICATION</scope>
</reference>
<dbReference type="PANTHER" id="PTHR23053">
    <property type="entry name" value="DLEC1 DELETED IN LUNG AND ESOPHAGEAL CANCER 1"/>
    <property type="match status" value="1"/>
</dbReference>
<name>A0A8C6LXQ9_NOTFU</name>
<dbReference type="GeneTree" id="ENSGT00940000163228"/>
<organism evidence="2 3">
    <name type="scientific">Nothobranchius furzeri</name>
    <name type="common">Turquoise killifish</name>
    <dbReference type="NCBI Taxonomy" id="105023"/>
    <lineage>
        <taxon>Eukaryota</taxon>
        <taxon>Metazoa</taxon>
        <taxon>Chordata</taxon>
        <taxon>Craniata</taxon>
        <taxon>Vertebrata</taxon>
        <taxon>Euteleostomi</taxon>
        <taxon>Actinopterygii</taxon>
        <taxon>Neopterygii</taxon>
        <taxon>Teleostei</taxon>
        <taxon>Neoteleostei</taxon>
        <taxon>Acanthomorphata</taxon>
        <taxon>Ovalentaria</taxon>
        <taxon>Atherinomorphae</taxon>
        <taxon>Cyprinodontiformes</taxon>
        <taxon>Nothobranchiidae</taxon>
        <taxon>Nothobranchius</taxon>
    </lineage>
</organism>
<feature type="region of interest" description="Disordered" evidence="1">
    <location>
        <begin position="1"/>
        <end position="31"/>
    </location>
</feature>
<keyword evidence="3" id="KW-1185">Reference proteome</keyword>
<sequence length="371" mass="42084">MYWKIDGILSSPQKHKRGSTSNTGFLPPINPARQKDTITRGSFLSAGQKSELSLSPCRMELFPGDSCDMVLTTSSDVPKVTTFRLVCQGFIGHESRQETIMTVDVTCRFVAPLLSLSTKKLNFYIKKVKGQSVLPVYEKLVLSNVSPLSLSMMLSLDAPFFLCDARGNHSATTKSIFLHNSSQTELWVCFNPAVYKDQATHIVDEVSLMLYLEHPHHYMVELHAEVHYPNLHFSSTVVDFGCVHKSTEANTEMTITNCSQLPVSYRWAFLDHRQHIKYIYSKISTFPPNSMIHIRKYIFILYTYYNHSKCIHVINYLTVEQLCSSSKTVSPFPSLPPILRHGEDENQKEVSKCSLLNTLGFPLNFQEVAKS</sequence>
<evidence type="ECO:0000313" key="2">
    <source>
        <dbReference type="Ensembl" id="ENSNFUP00015024711.1"/>
    </source>
</evidence>
<dbReference type="Ensembl" id="ENSNFUT00015025831.1">
    <property type="protein sequence ID" value="ENSNFUP00015024711.1"/>
    <property type="gene ID" value="ENSNFUG00015011960.1"/>
</dbReference>
<dbReference type="GO" id="GO:1904158">
    <property type="term" value="P:axonemal central apparatus assembly"/>
    <property type="evidence" value="ECO:0007669"/>
    <property type="project" value="TreeGrafter"/>
</dbReference>
<dbReference type="Proteomes" id="UP000694548">
    <property type="component" value="Chromosome sgr09"/>
</dbReference>
<dbReference type="Gene3D" id="2.60.40.10">
    <property type="entry name" value="Immunoglobulins"/>
    <property type="match status" value="1"/>
</dbReference>
<dbReference type="GO" id="GO:0005930">
    <property type="term" value="C:axoneme"/>
    <property type="evidence" value="ECO:0007669"/>
    <property type="project" value="TreeGrafter"/>
</dbReference>
<dbReference type="PANTHER" id="PTHR23053:SF0">
    <property type="entry name" value="HYDROCEPHALUS-INDUCING PROTEIN HOMOLOG"/>
    <property type="match status" value="1"/>
</dbReference>
<reference evidence="2" key="1">
    <citation type="submission" date="2014-08" db="EMBL/GenBank/DDBJ databases">
        <authorList>
            <person name="Senf B."/>
            <person name="Petzold A."/>
            <person name="Downie B.R."/>
            <person name="Koch P."/>
            <person name="Platzer M."/>
        </authorList>
    </citation>
    <scope>NUCLEOTIDE SEQUENCE [LARGE SCALE GENOMIC DNA]</scope>
    <source>
        <strain evidence="2">GRZ</strain>
    </source>
</reference>
<dbReference type="InterPro" id="IPR013783">
    <property type="entry name" value="Ig-like_fold"/>
</dbReference>